<dbReference type="EMBL" id="JADMCD010000002">
    <property type="protein sequence ID" value="MBF8640001.1"/>
    <property type="molecule type" value="Genomic_DNA"/>
</dbReference>
<organism evidence="4 5">
    <name type="scientific">Pseudomonas luteola</name>
    <dbReference type="NCBI Taxonomy" id="47886"/>
    <lineage>
        <taxon>Bacteria</taxon>
        <taxon>Pseudomonadati</taxon>
        <taxon>Pseudomonadota</taxon>
        <taxon>Gammaproteobacteria</taxon>
        <taxon>Pseudomonadales</taxon>
        <taxon>Pseudomonadaceae</taxon>
        <taxon>Pseudomonas</taxon>
    </lineage>
</organism>
<dbReference type="Proteomes" id="UP000638986">
    <property type="component" value="Unassembled WGS sequence"/>
</dbReference>
<gene>
    <name evidence="3" type="ORF">I5Q09_12020</name>
    <name evidence="2" type="ORF">IRZ65_04810</name>
    <name evidence="4" type="ORF">NCTC11842_02858</name>
</gene>
<evidence type="ECO:0000313" key="4">
    <source>
        <dbReference type="EMBL" id="SPZ08577.1"/>
    </source>
</evidence>
<evidence type="ECO:0000256" key="1">
    <source>
        <dbReference type="SAM" id="Phobius"/>
    </source>
</evidence>
<proteinExistence type="predicted"/>
<keyword evidence="1" id="KW-0812">Transmembrane</keyword>
<sequence length="77" mass="8417">MNDSKSKVRPLTWIGLVLFVGGVVGLVTALVPLIGPERAPRDAGHLTPLVLSAVVQFIGYVLLNRNRFRGRKQPGKR</sequence>
<reference evidence="3 7" key="3">
    <citation type="submission" date="2020-11" db="EMBL/GenBank/DDBJ databases">
        <title>Enhanced detection system for hospital associated transmission using whole genome sequencing surveillance.</title>
        <authorList>
            <person name="Harrison L.H."/>
            <person name="Van Tyne D."/>
            <person name="Marsh J.W."/>
            <person name="Griffith M.P."/>
            <person name="Snyder D.J."/>
            <person name="Cooper V.S."/>
            <person name="Mustapha M."/>
        </authorList>
    </citation>
    <scope>NUCLEOTIDE SEQUENCE [LARGE SCALE GENOMIC DNA]</scope>
    <source>
        <strain evidence="3 7">PSB00013</strain>
    </source>
</reference>
<accession>A0A2X2CK82</accession>
<dbReference type="Proteomes" id="UP000250443">
    <property type="component" value="Unassembled WGS sequence"/>
</dbReference>
<evidence type="ECO:0000313" key="7">
    <source>
        <dbReference type="Proteomes" id="UP000638986"/>
    </source>
</evidence>
<dbReference type="AlphaFoldDB" id="A0A2X2CK82"/>
<evidence type="ECO:0000313" key="2">
    <source>
        <dbReference type="EMBL" id="MBF8640001.1"/>
    </source>
</evidence>
<name>A0A2X2CK82_PSELU</name>
<keyword evidence="6" id="KW-1185">Reference proteome</keyword>
<feature type="transmembrane region" description="Helical" evidence="1">
    <location>
        <begin position="12"/>
        <end position="34"/>
    </location>
</feature>
<feature type="transmembrane region" description="Helical" evidence="1">
    <location>
        <begin position="46"/>
        <end position="63"/>
    </location>
</feature>
<dbReference type="RefSeq" id="WP_010795051.1">
    <property type="nucleotide sequence ID" value="NZ_CP053063.1"/>
</dbReference>
<keyword evidence="1" id="KW-1133">Transmembrane helix</keyword>
<reference evidence="2 6" key="2">
    <citation type="submission" date="2020-10" db="EMBL/GenBank/DDBJ databases">
        <title>Genome sequences of Pseudomonas isolates.</title>
        <authorList>
            <person name="Wessels L."/>
            <person name="Reich F."/>
            <person name="Hammerl J."/>
        </authorList>
    </citation>
    <scope>NUCLEOTIDE SEQUENCE [LARGE SCALE GENOMIC DNA]</scope>
    <source>
        <strain evidence="2 6">20-MO00624-0</strain>
    </source>
</reference>
<evidence type="ECO:0000313" key="3">
    <source>
        <dbReference type="EMBL" id="MBH3439410.1"/>
    </source>
</evidence>
<evidence type="ECO:0000313" key="5">
    <source>
        <dbReference type="Proteomes" id="UP000250443"/>
    </source>
</evidence>
<dbReference type="Proteomes" id="UP000626180">
    <property type="component" value="Unassembled WGS sequence"/>
</dbReference>
<keyword evidence="1" id="KW-0472">Membrane</keyword>
<dbReference type="EMBL" id="JADTXM010000007">
    <property type="protein sequence ID" value="MBH3439410.1"/>
    <property type="molecule type" value="Genomic_DNA"/>
</dbReference>
<reference evidence="4 5" key="1">
    <citation type="submission" date="2018-06" db="EMBL/GenBank/DDBJ databases">
        <authorList>
            <consortium name="Pathogen Informatics"/>
            <person name="Doyle S."/>
        </authorList>
    </citation>
    <scope>NUCLEOTIDE SEQUENCE [LARGE SCALE GENOMIC DNA]</scope>
    <source>
        <strain evidence="4 5">NCTC11842</strain>
    </source>
</reference>
<dbReference type="EMBL" id="UAUF01000012">
    <property type="protein sequence ID" value="SPZ08577.1"/>
    <property type="molecule type" value="Genomic_DNA"/>
</dbReference>
<evidence type="ECO:0000313" key="6">
    <source>
        <dbReference type="Proteomes" id="UP000626180"/>
    </source>
</evidence>
<protein>
    <submittedName>
        <fullName evidence="4">Uncharacterized protein</fullName>
    </submittedName>
</protein>